<dbReference type="AlphaFoldDB" id="A0AB38Z8Z2"/>
<name>A0AB38Z8Z2_9CHLR</name>
<dbReference type="EMBL" id="CP141531">
    <property type="protein sequence ID" value="WRO07065.1"/>
    <property type="molecule type" value="Genomic_DNA"/>
</dbReference>
<protein>
    <submittedName>
        <fullName evidence="1">Uncharacterized protein</fullName>
    </submittedName>
</protein>
<reference evidence="1" key="1">
    <citation type="submission" date="2023-12" db="EMBL/GenBank/DDBJ databases">
        <title>Isolation of organohalide respiring bacteria Dehalococcoides mccartyi strain GPTCE1 in groundwater collected near a chemical plant in Suzhou, China.</title>
        <authorList>
            <person name="Liu G."/>
        </authorList>
    </citation>
    <scope>NUCLEOTIDE SEQUENCE</scope>
    <source>
        <strain evidence="1">GPTCE1</strain>
    </source>
</reference>
<gene>
    <name evidence="1" type="ORF">VLL09_06655</name>
</gene>
<proteinExistence type="predicted"/>
<dbReference type="Proteomes" id="UP001327986">
    <property type="component" value="Chromosome"/>
</dbReference>
<evidence type="ECO:0000313" key="1">
    <source>
        <dbReference type="EMBL" id="WRO07065.1"/>
    </source>
</evidence>
<evidence type="ECO:0000313" key="2">
    <source>
        <dbReference type="Proteomes" id="UP001327986"/>
    </source>
</evidence>
<sequence length="52" mass="5824">MSEVRNLNKKRVGDVSKDNRIFEIQIKDCITRITANQDGTLSITHEQAPPAA</sequence>
<dbReference type="RefSeq" id="WP_324664612.1">
    <property type="nucleotide sequence ID" value="NZ_CP141531.1"/>
</dbReference>
<organism evidence="1 2">
    <name type="scientific">Dehalococcoides mccartyi</name>
    <dbReference type="NCBI Taxonomy" id="61435"/>
    <lineage>
        <taxon>Bacteria</taxon>
        <taxon>Bacillati</taxon>
        <taxon>Chloroflexota</taxon>
        <taxon>Dehalococcoidia</taxon>
        <taxon>Dehalococcoidales</taxon>
        <taxon>Dehalococcoidaceae</taxon>
        <taxon>Dehalococcoides</taxon>
    </lineage>
</organism>
<accession>A0AB38Z8Z2</accession>